<sequence>MGQKIADAVTPAPVHLNSALDAARAVVDQADVSDVRIRSAADAIAAAISDVVDSPLDEGTRREVDTTIVESSCDRIEFERAWHGPMGFDPDVASIASVEAAASVYR</sequence>
<name>A0ABQ0HRP2_GORRU</name>
<accession>A0ABQ0HRP2</accession>
<evidence type="ECO:0000313" key="1">
    <source>
        <dbReference type="EMBL" id="GAB84944.1"/>
    </source>
</evidence>
<gene>
    <name evidence="1" type="ORF">GORBP_049_01120</name>
</gene>
<organism evidence="1 2">
    <name type="scientific">Gordonia rubripertincta NBRC 101908</name>
    <dbReference type="NCBI Taxonomy" id="1077975"/>
    <lineage>
        <taxon>Bacteria</taxon>
        <taxon>Bacillati</taxon>
        <taxon>Actinomycetota</taxon>
        <taxon>Actinomycetes</taxon>
        <taxon>Mycobacteriales</taxon>
        <taxon>Gordoniaceae</taxon>
        <taxon>Gordonia</taxon>
    </lineage>
</organism>
<evidence type="ECO:0000313" key="2">
    <source>
        <dbReference type="Proteomes" id="UP000010744"/>
    </source>
</evidence>
<proteinExistence type="predicted"/>
<comment type="caution">
    <text evidence="1">The sequence shown here is derived from an EMBL/GenBank/DDBJ whole genome shotgun (WGS) entry which is preliminary data.</text>
</comment>
<dbReference type="Proteomes" id="UP000010744">
    <property type="component" value="Unassembled WGS sequence"/>
</dbReference>
<keyword evidence="2" id="KW-1185">Reference proteome</keyword>
<dbReference type="EMBL" id="BAHB01000049">
    <property type="protein sequence ID" value="GAB84944.1"/>
    <property type="molecule type" value="Genomic_DNA"/>
</dbReference>
<reference evidence="1 2" key="1">
    <citation type="submission" date="2012-08" db="EMBL/GenBank/DDBJ databases">
        <title>Whole genome shotgun sequence of Gordonia rubripertincta NBRC 101908.</title>
        <authorList>
            <person name="Takarada H."/>
            <person name="Hosoyama A."/>
            <person name="Tsuchikane K."/>
            <person name="Katsumata H."/>
            <person name="Baba S."/>
            <person name="Ohji S."/>
            <person name="Yamazaki S."/>
            <person name="Fujita N."/>
        </authorList>
    </citation>
    <scope>NUCLEOTIDE SEQUENCE [LARGE SCALE GENOMIC DNA]</scope>
    <source>
        <strain evidence="1 2">NBRC 101908</strain>
    </source>
</reference>
<protein>
    <submittedName>
        <fullName evidence="1">Uncharacterized protein</fullName>
    </submittedName>
</protein>